<feature type="transmembrane region" description="Helical" evidence="1">
    <location>
        <begin position="120"/>
        <end position="136"/>
    </location>
</feature>
<dbReference type="Proteomes" id="UP000033684">
    <property type="component" value="Unassembled WGS sequence"/>
</dbReference>
<feature type="transmembrane region" description="Helical" evidence="1">
    <location>
        <begin position="70"/>
        <end position="89"/>
    </location>
</feature>
<dbReference type="OrthoDB" id="9808192at2"/>
<keyword evidence="3" id="KW-1185">Reference proteome</keyword>
<dbReference type="InterPro" id="IPR007038">
    <property type="entry name" value="HupE_UreJ"/>
</dbReference>
<feature type="transmembrane region" description="Helical" evidence="1">
    <location>
        <begin position="95"/>
        <end position="113"/>
    </location>
</feature>
<protein>
    <recommendedName>
        <fullName evidence="4">Urease accessory protein UreJ</fullName>
    </recommendedName>
</protein>
<dbReference type="EMBL" id="LAJX01000105">
    <property type="protein sequence ID" value="KJV06502.1"/>
    <property type="molecule type" value="Genomic_DNA"/>
</dbReference>
<reference evidence="3" key="1">
    <citation type="submission" date="2015-03" db="EMBL/GenBank/DDBJ databases">
        <title>Draft genome sequence of a novel methanotroph (Sn10-6) isolated from flooded ricefield rhizosphere in India.</title>
        <authorList>
            <person name="Pandit P.S."/>
            <person name="Pore S.D."/>
            <person name="Arora P."/>
            <person name="Kapse N.G."/>
            <person name="Dhakephalkar P.K."/>
            <person name="Rahalkar M.C."/>
        </authorList>
    </citation>
    <scope>NUCLEOTIDE SEQUENCE [LARGE SCALE GENOMIC DNA]</scope>
    <source>
        <strain evidence="3">Sn10-6</strain>
    </source>
</reference>
<reference evidence="2 3" key="2">
    <citation type="journal article" date="2016" name="Microb. Ecol.">
        <title>Genome Characteristics of a Novel Type I Methanotroph (Sn10-6) Isolated from a Flooded Indian Rice Field.</title>
        <authorList>
            <person name="Rahalkar M.C."/>
            <person name="Pandit P.S."/>
            <person name="Dhakephalkar P.K."/>
            <person name="Pore S."/>
            <person name="Arora P."/>
            <person name="Kapse N."/>
        </authorList>
    </citation>
    <scope>NUCLEOTIDE SEQUENCE [LARGE SCALE GENOMIC DNA]</scope>
    <source>
        <strain evidence="2 3">Sn10-6</strain>
    </source>
</reference>
<evidence type="ECO:0000313" key="2">
    <source>
        <dbReference type="EMBL" id="KJV06502.1"/>
    </source>
</evidence>
<keyword evidence="1" id="KW-0812">Transmembrane</keyword>
<evidence type="ECO:0000313" key="3">
    <source>
        <dbReference type="Proteomes" id="UP000033684"/>
    </source>
</evidence>
<gene>
    <name evidence="2" type="ORF">VZ94_10710</name>
</gene>
<dbReference type="RefSeq" id="WP_045779226.1">
    <property type="nucleotide sequence ID" value="NZ_LAJX01000105.1"/>
</dbReference>
<dbReference type="AlphaFoldDB" id="A0A0F3IIJ9"/>
<comment type="caution">
    <text evidence="2">The sequence shown here is derived from an EMBL/GenBank/DDBJ whole genome shotgun (WGS) entry which is preliminary data.</text>
</comment>
<keyword evidence="1" id="KW-1133">Transmembrane helix</keyword>
<dbReference type="Pfam" id="PF04955">
    <property type="entry name" value="HupE_UreJ"/>
    <property type="match status" value="1"/>
</dbReference>
<evidence type="ECO:0000256" key="1">
    <source>
        <dbReference type="SAM" id="Phobius"/>
    </source>
</evidence>
<sequence length="188" mass="20592">MNFILRLVKLIVVLVLLVIPMLSDAHTGHSYGDSIGFISGFMHPFTGIDHLLILLAVGIGCSKTGIQAQLSLLAVFMLLTLVGGVVSFSAEVNQLQDSIEITGVSSVLLLFLASKAFKQSIELFVIEILALFHGYIHAYDMLLDTDAYLFTAGFMVSTGLVLGLGMLLRWAMQWIYQHSVYSMMKSNS</sequence>
<proteinExistence type="predicted"/>
<feature type="transmembrane region" description="Helical" evidence="1">
    <location>
        <begin position="35"/>
        <end position="58"/>
    </location>
</feature>
<organism evidence="2 3">
    <name type="scientific">Methylocucumis oryzae</name>
    <dbReference type="NCBI Taxonomy" id="1632867"/>
    <lineage>
        <taxon>Bacteria</taxon>
        <taxon>Pseudomonadati</taxon>
        <taxon>Pseudomonadota</taxon>
        <taxon>Gammaproteobacteria</taxon>
        <taxon>Methylococcales</taxon>
        <taxon>Methylococcaceae</taxon>
        <taxon>Methylocucumis</taxon>
    </lineage>
</organism>
<accession>A0A0F3IIJ9</accession>
<evidence type="ECO:0008006" key="4">
    <source>
        <dbReference type="Google" id="ProtNLM"/>
    </source>
</evidence>
<keyword evidence="1" id="KW-0472">Membrane</keyword>
<name>A0A0F3IIJ9_9GAMM</name>
<feature type="transmembrane region" description="Helical" evidence="1">
    <location>
        <begin position="148"/>
        <end position="168"/>
    </location>
</feature>